<comment type="caution">
    <text evidence="2">The sequence shown here is derived from an EMBL/GenBank/DDBJ whole genome shotgun (WGS) entry which is preliminary data.</text>
</comment>
<evidence type="ECO:0000256" key="1">
    <source>
        <dbReference type="SAM" id="SignalP"/>
    </source>
</evidence>
<evidence type="ECO:0000313" key="3">
    <source>
        <dbReference type="Proteomes" id="UP001257234"/>
    </source>
</evidence>
<dbReference type="PROSITE" id="PS51257">
    <property type="entry name" value="PROKAR_LIPOPROTEIN"/>
    <property type="match status" value="1"/>
</dbReference>
<dbReference type="Proteomes" id="UP001257234">
    <property type="component" value="Unassembled WGS sequence"/>
</dbReference>
<keyword evidence="1" id="KW-0732">Signal</keyword>
<reference evidence="3" key="1">
    <citation type="submission" date="2023-07" db="EMBL/GenBank/DDBJ databases">
        <title>Christiangramia sp. SM2212., a novel bacterium of the family Flavobacteriaceae isolated from the sea sediment.</title>
        <authorList>
            <person name="Wang J."/>
            <person name="Zhang X."/>
        </authorList>
    </citation>
    <scope>NUCLEOTIDE SEQUENCE [LARGE SCALE GENOMIC DNA]</scope>
    <source>
        <strain evidence="3">SM2212</strain>
    </source>
</reference>
<sequence length="140" mass="15841">MKKISILFLLINLFFLSCSDDDVIDSNNQLKIEKTNLIGTWKSIETSDHSGSEFELFRLINQDDQYSLTFLSDDTFINTSTPLCDGIYLVEQEDRQLILSYEAACSTSQSSSTISSLTINELILTRSGGDEAFKIKFEKE</sequence>
<evidence type="ECO:0000313" key="2">
    <source>
        <dbReference type="EMBL" id="MDR5589102.1"/>
    </source>
</evidence>
<dbReference type="RefSeq" id="WP_309560004.1">
    <property type="nucleotide sequence ID" value="NZ_JAVJIU010000001.1"/>
</dbReference>
<accession>A0ABU1EL41</accession>
<dbReference type="EMBL" id="JAVJIU010000001">
    <property type="protein sequence ID" value="MDR5589102.1"/>
    <property type="molecule type" value="Genomic_DNA"/>
</dbReference>
<feature type="signal peptide" evidence="1">
    <location>
        <begin position="1"/>
        <end position="19"/>
    </location>
</feature>
<organism evidence="2 3">
    <name type="scientific">Christiangramia sediminicola</name>
    <dbReference type="NCBI Taxonomy" id="3073267"/>
    <lineage>
        <taxon>Bacteria</taxon>
        <taxon>Pseudomonadati</taxon>
        <taxon>Bacteroidota</taxon>
        <taxon>Flavobacteriia</taxon>
        <taxon>Flavobacteriales</taxon>
        <taxon>Flavobacteriaceae</taxon>
        <taxon>Christiangramia</taxon>
    </lineage>
</organism>
<name>A0ABU1EL41_9FLAO</name>
<proteinExistence type="predicted"/>
<protein>
    <recommendedName>
        <fullName evidence="4">Lipocalin-like domain-containing protein</fullName>
    </recommendedName>
</protein>
<keyword evidence="3" id="KW-1185">Reference proteome</keyword>
<evidence type="ECO:0008006" key="4">
    <source>
        <dbReference type="Google" id="ProtNLM"/>
    </source>
</evidence>
<feature type="chain" id="PRO_5047021865" description="Lipocalin-like domain-containing protein" evidence="1">
    <location>
        <begin position="20"/>
        <end position="140"/>
    </location>
</feature>
<gene>
    <name evidence="2" type="ORF">RE431_00515</name>
</gene>